<dbReference type="InterPro" id="IPR052740">
    <property type="entry name" value="CE4"/>
</dbReference>
<dbReference type="PANTHER" id="PTHR45985">
    <property type="match status" value="1"/>
</dbReference>
<proteinExistence type="predicted"/>
<sequence length="93" mass="10361">AIAFLFAFTVFQKAYGEADPCLDASCAIKDNCRCSSTVGPLSLEETPQLIVLAFVDAVKEDLYHDRWAPLVEPRKNPDGEFISATFYVPHEYS</sequence>
<feature type="non-terminal residue" evidence="1">
    <location>
        <position position="93"/>
    </location>
</feature>
<evidence type="ECO:0000313" key="2">
    <source>
        <dbReference type="Proteomes" id="UP001168620"/>
    </source>
</evidence>
<feature type="non-terminal residue" evidence="1">
    <location>
        <position position="1"/>
    </location>
</feature>
<reference evidence="1" key="1">
    <citation type="submission" date="2023-06" db="EMBL/GenBank/DDBJ databases">
        <title>Draft genome sequence of Nocardioides sp. SOB77.</title>
        <authorList>
            <person name="Zhang G."/>
        </authorList>
    </citation>
    <scope>NUCLEOTIDE SEQUENCE</scope>
    <source>
        <strain evidence="1">SOB77</strain>
    </source>
</reference>
<gene>
    <name evidence="1" type="ORF">QWY28_23565</name>
</gene>
<dbReference type="PANTHER" id="PTHR45985:SF8">
    <property type="entry name" value="CHITIN DEACETYLASE-LIKE 9, ISOFORM A"/>
    <property type="match status" value="1"/>
</dbReference>
<organism evidence="1 2">
    <name type="scientific">Nocardioides oceani</name>
    <dbReference type="NCBI Taxonomy" id="3058369"/>
    <lineage>
        <taxon>Bacteria</taxon>
        <taxon>Bacillati</taxon>
        <taxon>Actinomycetota</taxon>
        <taxon>Actinomycetes</taxon>
        <taxon>Propionibacteriales</taxon>
        <taxon>Nocardioidaceae</taxon>
        <taxon>Nocardioides</taxon>
    </lineage>
</organism>
<dbReference type="RefSeq" id="WP_300955338.1">
    <property type="nucleotide sequence ID" value="NZ_JAUHJQ010000131.1"/>
</dbReference>
<keyword evidence="2" id="KW-1185">Reference proteome</keyword>
<accession>A0ABT8FMQ5</accession>
<evidence type="ECO:0000313" key="1">
    <source>
        <dbReference type="EMBL" id="MDN4175943.1"/>
    </source>
</evidence>
<dbReference type="EMBL" id="JAUHJQ010000131">
    <property type="protein sequence ID" value="MDN4175943.1"/>
    <property type="molecule type" value="Genomic_DNA"/>
</dbReference>
<name>A0ABT8FMQ5_9ACTN</name>
<dbReference type="Proteomes" id="UP001168620">
    <property type="component" value="Unassembled WGS sequence"/>
</dbReference>
<comment type="caution">
    <text evidence="1">The sequence shown here is derived from an EMBL/GenBank/DDBJ whole genome shotgun (WGS) entry which is preliminary data.</text>
</comment>
<protein>
    <submittedName>
        <fullName evidence="1">Uncharacterized protein</fullName>
    </submittedName>
</protein>